<keyword evidence="13" id="KW-1185">Reference proteome</keyword>
<dbReference type="PANTHER" id="PTHR22953">
    <property type="entry name" value="ACID PHOSPHATASE RELATED"/>
    <property type="match status" value="1"/>
</dbReference>
<dbReference type="InterPro" id="IPR025733">
    <property type="entry name" value="PAPs_C"/>
</dbReference>
<keyword evidence="3 8" id="KW-0732">Signal</keyword>
<dbReference type="Gramene" id="Mp8g10780.2">
    <property type="protein sequence ID" value="Mp8g10780.2.cds"/>
    <property type="gene ID" value="Mp8g10780"/>
</dbReference>
<dbReference type="FunFam" id="3.60.21.10:FF:000034">
    <property type="entry name" value="Fe(3+)-Zn(2+) purple acid phosphatase"/>
    <property type="match status" value="1"/>
</dbReference>
<reference evidence="12" key="2">
    <citation type="submission" date="2017-12" db="EMBL/GenBank/DDBJ databases">
        <title>WGS assembly of Marchantia polymorpha.</title>
        <authorList>
            <person name="Bowman J.L."/>
            <person name="Kohchi T."/>
            <person name="Yamato K.T."/>
            <person name="Jenkins J."/>
            <person name="Shu S."/>
            <person name="Ishizaki K."/>
            <person name="Yamaoka S."/>
            <person name="Nishihama R."/>
            <person name="Nakamura Y."/>
            <person name="Berger F."/>
            <person name="Adam C."/>
            <person name="Aki S.S."/>
            <person name="Althoff F."/>
            <person name="Araki T."/>
            <person name="Arteaga-Vazquez M.A."/>
            <person name="Balasubrmanian S."/>
            <person name="Bauer D."/>
            <person name="Boehm C.R."/>
            <person name="Briginshaw L."/>
            <person name="Caballero-Perez J."/>
            <person name="Catarino B."/>
            <person name="Chen F."/>
            <person name="Chiyoda S."/>
            <person name="Chovatia M."/>
            <person name="Davies K.M."/>
            <person name="Delmans M."/>
            <person name="Demura T."/>
            <person name="Dierschke T."/>
            <person name="Dolan L."/>
            <person name="Dorantes-Acosta A.E."/>
            <person name="Eklund D.M."/>
            <person name="Florent S.N."/>
            <person name="Flores-Sandoval E."/>
            <person name="Fujiyama A."/>
            <person name="Fukuzawa H."/>
            <person name="Galik B."/>
            <person name="Grimanelli D."/>
            <person name="Grimwood J."/>
            <person name="Grossniklaus U."/>
            <person name="Hamada T."/>
            <person name="Haseloff J."/>
            <person name="Hetherington A.J."/>
            <person name="Higo A."/>
            <person name="Hirakawa Y."/>
            <person name="Hundley H.N."/>
            <person name="Ikeda Y."/>
            <person name="Inoue K."/>
            <person name="Inoue S."/>
            <person name="Ishida S."/>
            <person name="Jia Q."/>
            <person name="Kakita M."/>
            <person name="Kanazawa T."/>
            <person name="Kawai Y."/>
            <person name="Kawashima T."/>
            <person name="Kennedy M."/>
            <person name="Kinose K."/>
            <person name="Kinoshita T."/>
            <person name="Kohara Y."/>
            <person name="Koide E."/>
            <person name="Komatsu K."/>
            <person name="Kopischke S."/>
            <person name="Kubo M."/>
            <person name="Kyozuka J."/>
            <person name="Lagercrantz U."/>
            <person name="Lin S.S."/>
            <person name="Lindquist E."/>
            <person name="Lipzen A.M."/>
            <person name="Lu C."/>
            <person name="Luna E.D."/>
            <person name="Martienssen R.A."/>
            <person name="Minamino N."/>
            <person name="Mizutani M."/>
            <person name="Mizutani M."/>
            <person name="Mochizuki N."/>
            <person name="Monte I."/>
            <person name="Mosher R."/>
            <person name="Nagasaki H."/>
            <person name="Nakagami H."/>
            <person name="Naramoto S."/>
            <person name="Nishitani K."/>
            <person name="Ohtani M."/>
            <person name="Okamoto T."/>
            <person name="Okumura M."/>
            <person name="Phillips J."/>
            <person name="Pollak B."/>
            <person name="Reinders A."/>
            <person name="Roevekamp M."/>
            <person name="Sano R."/>
            <person name="Sawa S."/>
            <person name="Schmid M.W."/>
            <person name="Shirakawa M."/>
            <person name="Solano R."/>
            <person name="Spunde A."/>
            <person name="Suetsugu N."/>
            <person name="Sugano S."/>
            <person name="Sugiyama A."/>
            <person name="Sun R."/>
            <person name="Suzuki Y."/>
            <person name="Takenaka M."/>
            <person name="Takezawa D."/>
            <person name="Tomogane H."/>
            <person name="Tsuzuki M."/>
            <person name="Ueda T."/>
            <person name="Umeda M."/>
            <person name="Ward J.M."/>
            <person name="Watanabe Y."/>
            <person name="Yazaki K."/>
            <person name="Yokoyama R."/>
            <person name="Yoshitake Y."/>
            <person name="Yotsui I."/>
            <person name="Zachgo S."/>
            <person name="Schmutz J."/>
        </authorList>
    </citation>
    <scope>NUCLEOTIDE SEQUENCE [LARGE SCALE GENOMIC DNA]</scope>
    <source>
        <strain evidence="12">Tak-1</strain>
    </source>
</reference>
<dbReference type="Gramene" id="Mp8g10780.3">
    <property type="protein sequence ID" value="Mp8g10780.3.cds"/>
    <property type="gene ID" value="Mp8g10780"/>
</dbReference>
<keyword evidence="6" id="KW-0408">Iron</keyword>
<evidence type="ECO:0000259" key="10">
    <source>
        <dbReference type="Pfam" id="PF14008"/>
    </source>
</evidence>
<feature type="chain" id="PRO_5044034110" description="Purple acid phosphatase" evidence="8">
    <location>
        <begin position="24"/>
        <end position="457"/>
    </location>
</feature>
<evidence type="ECO:0000256" key="3">
    <source>
        <dbReference type="ARBA" id="ARBA00022729"/>
    </source>
</evidence>
<dbReference type="OrthoDB" id="45007at2759"/>
<dbReference type="Proteomes" id="UP000244005">
    <property type="component" value="Unassembled WGS sequence"/>
</dbReference>
<evidence type="ECO:0000256" key="1">
    <source>
        <dbReference type="ARBA" id="ARBA00008723"/>
    </source>
</evidence>
<dbReference type="InterPro" id="IPR008963">
    <property type="entry name" value="Purple_acid_Pase-like_N"/>
</dbReference>
<feature type="domain" description="Purple acid phosphatase N-terminal" evidence="11">
    <location>
        <begin position="60"/>
        <end position="151"/>
    </location>
</feature>
<dbReference type="Pfam" id="PF00149">
    <property type="entry name" value="Metallophos"/>
    <property type="match status" value="1"/>
</dbReference>
<evidence type="ECO:0000256" key="5">
    <source>
        <dbReference type="ARBA" id="ARBA00022833"/>
    </source>
</evidence>
<evidence type="ECO:0000256" key="4">
    <source>
        <dbReference type="ARBA" id="ARBA00022801"/>
    </source>
</evidence>
<dbReference type="Pfam" id="PF16656">
    <property type="entry name" value="Pur_ac_phosph_N"/>
    <property type="match status" value="1"/>
</dbReference>
<dbReference type="Pfam" id="PF14008">
    <property type="entry name" value="Metallophos_C"/>
    <property type="match status" value="1"/>
</dbReference>
<dbReference type="Gramene" id="Mp8g10780.4">
    <property type="protein sequence ID" value="Mp8g10780.4.cds"/>
    <property type="gene ID" value="Mp8g10780"/>
</dbReference>
<dbReference type="SUPFAM" id="SSF56300">
    <property type="entry name" value="Metallo-dependent phosphatases"/>
    <property type="match status" value="1"/>
</dbReference>
<dbReference type="EMBL" id="KZ772680">
    <property type="protein sequence ID" value="PTQ47382.1"/>
    <property type="molecule type" value="Genomic_DNA"/>
</dbReference>
<evidence type="ECO:0000256" key="7">
    <source>
        <dbReference type="ARBA" id="ARBA00023180"/>
    </source>
</evidence>
<dbReference type="EMBL" id="KZ772680">
    <property type="protein sequence ID" value="PTQ47379.1"/>
    <property type="molecule type" value="Genomic_DNA"/>
</dbReference>
<evidence type="ECO:0000256" key="6">
    <source>
        <dbReference type="ARBA" id="ARBA00023004"/>
    </source>
</evidence>
<dbReference type="Gene3D" id="3.60.21.10">
    <property type="match status" value="1"/>
</dbReference>
<dbReference type="GO" id="GO:0046872">
    <property type="term" value="F:metal ion binding"/>
    <property type="evidence" value="ECO:0007669"/>
    <property type="project" value="UniProtKB-KW"/>
</dbReference>
<keyword evidence="7" id="KW-0325">Glycoprotein</keyword>
<comment type="similarity">
    <text evidence="1 8">Belongs to the metallophosphoesterase superfamily. Purple acid phosphatase family.</text>
</comment>
<dbReference type="EMBL" id="KZ772680">
    <property type="protein sequence ID" value="PTQ47380.1"/>
    <property type="molecule type" value="Genomic_DNA"/>
</dbReference>
<dbReference type="EC" id="3.1.3.2" evidence="8"/>
<name>A0A2R6XMT3_MARPO</name>
<dbReference type="FunFam" id="2.60.40.380:FF:000001">
    <property type="entry name" value="Fe(3+)-Zn(2+) purple acid phosphatase"/>
    <property type="match status" value="1"/>
</dbReference>
<feature type="domain" description="Purple acid phosphatase C-terminal" evidence="10">
    <location>
        <begin position="384"/>
        <end position="444"/>
    </location>
</feature>
<protein>
    <recommendedName>
        <fullName evidence="8">Purple acid phosphatase</fullName>
        <ecNumber evidence="8">3.1.3.2</ecNumber>
    </recommendedName>
</protein>
<dbReference type="Gene3D" id="2.60.40.380">
    <property type="entry name" value="Purple acid phosphatase-like, N-terminal"/>
    <property type="match status" value="1"/>
</dbReference>
<evidence type="ECO:0000313" key="13">
    <source>
        <dbReference type="Proteomes" id="UP000244005"/>
    </source>
</evidence>
<dbReference type="OMA" id="THAYYTC"/>
<gene>
    <name evidence="12" type="ORF">MARPO_0008s0144</name>
</gene>
<dbReference type="InterPro" id="IPR039331">
    <property type="entry name" value="PAPs-like"/>
</dbReference>
<evidence type="ECO:0000313" key="12">
    <source>
        <dbReference type="EMBL" id="PTQ47381.1"/>
    </source>
</evidence>
<dbReference type="InterPro" id="IPR041792">
    <property type="entry name" value="MPP_PAP"/>
</dbReference>
<comment type="catalytic activity">
    <reaction evidence="8">
        <text>a phosphate monoester + H2O = an alcohol + phosphate</text>
        <dbReference type="Rhea" id="RHEA:15017"/>
        <dbReference type="ChEBI" id="CHEBI:15377"/>
        <dbReference type="ChEBI" id="CHEBI:30879"/>
        <dbReference type="ChEBI" id="CHEBI:43474"/>
        <dbReference type="ChEBI" id="CHEBI:67140"/>
        <dbReference type="EC" id="3.1.3.2"/>
    </reaction>
</comment>
<keyword evidence="4 8" id="KW-0378">Hydrolase</keyword>
<dbReference type="InterPro" id="IPR004843">
    <property type="entry name" value="Calcineurin-like_PHP"/>
</dbReference>
<evidence type="ECO:0000256" key="8">
    <source>
        <dbReference type="RuleBase" id="RU361203"/>
    </source>
</evidence>
<evidence type="ECO:0000259" key="9">
    <source>
        <dbReference type="Pfam" id="PF00149"/>
    </source>
</evidence>
<keyword evidence="2" id="KW-0479">Metal-binding</keyword>
<dbReference type="InterPro" id="IPR015914">
    <property type="entry name" value="PAPs_N"/>
</dbReference>
<dbReference type="PANTHER" id="PTHR22953:SF86">
    <property type="entry name" value="PURPLE ACID PHOSPHATASE 10"/>
    <property type="match status" value="1"/>
</dbReference>
<dbReference type="GO" id="GO:0003993">
    <property type="term" value="F:acid phosphatase activity"/>
    <property type="evidence" value="ECO:0000318"/>
    <property type="project" value="GO_Central"/>
</dbReference>
<feature type="signal peptide" evidence="8">
    <location>
        <begin position="1"/>
        <end position="23"/>
    </location>
</feature>
<dbReference type="EMBL" id="KZ772680">
    <property type="protein sequence ID" value="PTQ47381.1"/>
    <property type="molecule type" value="Genomic_DNA"/>
</dbReference>
<accession>A0A2R6XMT3</accession>
<keyword evidence="5" id="KW-0862">Zinc</keyword>
<evidence type="ECO:0000259" key="11">
    <source>
        <dbReference type="Pfam" id="PF16656"/>
    </source>
</evidence>
<dbReference type="AlphaFoldDB" id="A0A2R6XMT3"/>
<evidence type="ECO:0000256" key="2">
    <source>
        <dbReference type="ARBA" id="ARBA00022723"/>
    </source>
</evidence>
<organism evidence="12 13">
    <name type="scientific">Marchantia polymorpha</name>
    <name type="common">Common liverwort</name>
    <name type="synonym">Marchantia aquatica</name>
    <dbReference type="NCBI Taxonomy" id="3197"/>
    <lineage>
        <taxon>Eukaryota</taxon>
        <taxon>Viridiplantae</taxon>
        <taxon>Streptophyta</taxon>
        <taxon>Embryophyta</taxon>
        <taxon>Marchantiophyta</taxon>
        <taxon>Marchantiopsida</taxon>
        <taxon>Marchantiidae</taxon>
        <taxon>Marchantiales</taxon>
        <taxon>Marchantiaceae</taxon>
        <taxon>Marchantia</taxon>
    </lineage>
</organism>
<dbReference type="CDD" id="cd00839">
    <property type="entry name" value="MPP_PAPs"/>
    <property type="match status" value="1"/>
</dbReference>
<reference evidence="13" key="1">
    <citation type="journal article" date="2017" name="Cell">
        <title>Insights into land plant evolution garnered from the Marchantia polymorpha genome.</title>
        <authorList>
            <person name="Bowman J.L."/>
            <person name="Kohchi T."/>
            <person name="Yamato K.T."/>
            <person name="Jenkins J."/>
            <person name="Shu S."/>
            <person name="Ishizaki K."/>
            <person name="Yamaoka S."/>
            <person name="Nishihama R."/>
            <person name="Nakamura Y."/>
            <person name="Berger F."/>
            <person name="Adam C."/>
            <person name="Aki S.S."/>
            <person name="Althoff F."/>
            <person name="Araki T."/>
            <person name="Arteaga-Vazquez M.A."/>
            <person name="Balasubrmanian S."/>
            <person name="Barry K."/>
            <person name="Bauer D."/>
            <person name="Boehm C.R."/>
            <person name="Briginshaw L."/>
            <person name="Caballero-Perez J."/>
            <person name="Catarino B."/>
            <person name="Chen F."/>
            <person name="Chiyoda S."/>
            <person name="Chovatia M."/>
            <person name="Davies K.M."/>
            <person name="Delmans M."/>
            <person name="Demura T."/>
            <person name="Dierschke T."/>
            <person name="Dolan L."/>
            <person name="Dorantes-Acosta A.E."/>
            <person name="Eklund D.M."/>
            <person name="Florent S.N."/>
            <person name="Flores-Sandoval E."/>
            <person name="Fujiyama A."/>
            <person name="Fukuzawa H."/>
            <person name="Galik B."/>
            <person name="Grimanelli D."/>
            <person name="Grimwood J."/>
            <person name="Grossniklaus U."/>
            <person name="Hamada T."/>
            <person name="Haseloff J."/>
            <person name="Hetherington A.J."/>
            <person name="Higo A."/>
            <person name="Hirakawa Y."/>
            <person name="Hundley H.N."/>
            <person name="Ikeda Y."/>
            <person name="Inoue K."/>
            <person name="Inoue S.I."/>
            <person name="Ishida S."/>
            <person name="Jia Q."/>
            <person name="Kakita M."/>
            <person name="Kanazawa T."/>
            <person name="Kawai Y."/>
            <person name="Kawashima T."/>
            <person name="Kennedy M."/>
            <person name="Kinose K."/>
            <person name="Kinoshita T."/>
            <person name="Kohara Y."/>
            <person name="Koide E."/>
            <person name="Komatsu K."/>
            <person name="Kopischke S."/>
            <person name="Kubo M."/>
            <person name="Kyozuka J."/>
            <person name="Lagercrantz U."/>
            <person name="Lin S.S."/>
            <person name="Lindquist E."/>
            <person name="Lipzen A.M."/>
            <person name="Lu C.W."/>
            <person name="De Luna E."/>
            <person name="Martienssen R.A."/>
            <person name="Minamino N."/>
            <person name="Mizutani M."/>
            <person name="Mizutani M."/>
            <person name="Mochizuki N."/>
            <person name="Monte I."/>
            <person name="Mosher R."/>
            <person name="Nagasaki H."/>
            <person name="Nakagami H."/>
            <person name="Naramoto S."/>
            <person name="Nishitani K."/>
            <person name="Ohtani M."/>
            <person name="Okamoto T."/>
            <person name="Okumura M."/>
            <person name="Phillips J."/>
            <person name="Pollak B."/>
            <person name="Reinders A."/>
            <person name="Rovekamp M."/>
            <person name="Sano R."/>
            <person name="Sawa S."/>
            <person name="Schmid M.W."/>
            <person name="Shirakawa M."/>
            <person name="Solano R."/>
            <person name="Spunde A."/>
            <person name="Suetsugu N."/>
            <person name="Sugano S."/>
            <person name="Sugiyama A."/>
            <person name="Sun R."/>
            <person name="Suzuki Y."/>
            <person name="Takenaka M."/>
            <person name="Takezawa D."/>
            <person name="Tomogane H."/>
            <person name="Tsuzuki M."/>
            <person name="Ueda T."/>
            <person name="Umeda M."/>
            <person name="Ward J.M."/>
            <person name="Watanabe Y."/>
            <person name="Yazaki K."/>
            <person name="Yokoyama R."/>
            <person name="Yoshitake Y."/>
            <person name="Yotsui I."/>
            <person name="Zachgo S."/>
            <person name="Schmutz J."/>
        </authorList>
    </citation>
    <scope>NUCLEOTIDE SEQUENCE [LARGE SCALE GENOMIC DNA]</scope>
    <source>
        <strain evidence="13">Tak-1</strain>
    </source>
</reference>
<feature type="domain" description="Calcineurin-like phosphoesterase" evidence="9">
    <location>
        <begin position="162"/>
        <end position="358"/>
    </location>
</feature>
<dbReference type="Gramene" id="Mp8g10780.1">
    <property type="protein sequence ID" value="Mp8g10780.1.cds"/>
    <property type="gene ID" value="Mp8g10780"/>
</dbReference>
<proteinExistence type="inferred from homology"/>
<dbReference type="SUPFAM" id="SSF49363">
    <property type="entry name" value="Purple acid phosphatase, N-terminal domain"/>
    <property type="match status" value="1"/>
</dbReference>
<dbReference type="InterPro" id="IPR029052">
    <property type="entry name" value="Metallo-depent_PP-like"/>
</dbReference>
<sequence>MSTMGSSSRAIVCLCAILMLSSASPNSAGITSRYVRKLAASEDLPEDNAHVKAPEEYNAPQQVHIHQGDYEGTAVIVSWVTQDEPGDGKVLYGQAQGNYTTFVIGEAYSYSFYNYTSGFIHHAVISGLQFDTRYFYAIGSGNVSREFWFITPPESKLDTSYTFGVIGDLGQTFDSLSTLEHYMNSSGQSVLFVGDLSYADTYPFHNNIRWDTWSRLIEPSAAFQPWILTAGNHELDFLPEFGETIPFKPYTHRFHTPFRSSNSTSPLWYSIKRGPATIIVLSSYSAFGKYTPQYKWLLAALRRVDRNVTPWLIVLMHTPLYNSNSDHYYEGEPMRVIFEQFLVEYKVDVVFAGHVHAYERTHPVSNVQYDIVNGQCNPLVAESSPVYIVIGDGGNIEGLSAESTRPQADYSAFREASFGHGILDIQNHTHAFFTWHRNQDGEKVAADSAIISNKFWS</sequence>